<comment type="caution">
    <text evidence="2">The sequence shown here is derived from an EMBL/GenBank/DDBJ whole genome shotgun (WGS) entry which is preliminary data.</text>
</comment>
<dbReference type="RefSeq" id="WP_171605843.1">
    <property type="nucleotide sequence ID" value="NZ_WHPF01000001.1"/>
</dbReference>
<reference evidence="2" key="1">
    <citation type="submission" date="2019-10" db="EMBL/GenBank/DDBJ databases">
        <title>Draft genome sequence of Panacibacter sp. KCS-6.</title>
        <authorList>
            <person name="Yim K.J."/>
        </authorList>
    </citation>
    <scope>NUCLEOTIDE SEQUENCE</scope>
    <source>
        <strain evidence="2">KCS-6</strain>
    </source>
</reference>
<protein>
    <submittedName>
        <fullName evidence="2">Uncharacterized protein</fullName>
    </submittedName>
</protein>
<dbReference type="EMBL" id="WHPF01000001">
    <property type="protein sequence ID" value="NNV53928.1"/>
    <property type="molecule type" value="Genomic_DNA"/>
</dbReference>
<gene>
    <name evidence="2" type="ORF">GD597_00565</name>
</gene>
<dbReference type="AlphaFoldDB" id="A0A8J8JRS0"/>
<accession>A0A8J8JRS0</accession>
<keyword evidence="3" id="KW-1185">Reference proteome</keyword>
<dbReference type="Proteomes" id="UP000598971">
    <property type="component" value="Unassembled WGS sequence"/>
</dbReference>
<feature type="chain" id="PRO_5035311339" evidence="1">
    <location>
        <begin position="22"/>
        <end position="506"/>
    </location>
</feature>
<evidence type="ECO:0000313" key="2">
    <source>
        <dbReference type="EMBL" id="NNV53928.1"/>
    </source>
</evidence>
<proteinExistence type="predicted"/>
<name>A0A8J8JRS0_9BACT</name>
<organism evidence="2 3">
    <name type="scientific">Limnovirga soli</name>
    <dbReference type="NCBI Taxonomy" id="2656915"/>
    <lineage>
        <taxon>Bacteria</taxon>
        <taxon>Pseudomonadati</taxon>
        <taxon>Bacteroidota</taxon>
        <taxon>Chitinophagia</taxon>
        <taxon>Chitinophagales</taxon>
        <taxon>Chitinophagaceae</taxon>
        <taxon>Limnovirga</taxon>
    </lineage>
</organism>
<sequence length="506" mass="58806">MLMRLLSICFFCHFLFVAANAQRITYSEPDRDDQRSLNFDIIGKVGANYLVFKNNRNENTITVFDNDMKQLNRVNLDFFPDKVINTDVLAYKDFFYLFYQYQRRNIVYCMAAKIDGNGKLSGEPVELDTTAINYFASNKLYTIINSDDKKKIMVLKVNNRNQDNNVLTTSLFSSDLSLIHKSRITILMPDRSDFLNEFTLDNEGGLVFARPSGTSQNDNITSLDLVTKAPTADTVAFINIDVSKIYLDDVRLKADNINKRYLLTSFFSTTKRGNIEGLYCMEWDKVSGRAISTVQNIFSEEMRNEARGDGNNKTAYNNYYLQKILIRKDGGFVIVSESVYTSSRGIYNNRWDYMYGSPYYSMSDYYWSSPLNSYYYPWGRWGNNNQVNRYYADNISIMSFDSTSTMQWNTIIHKSQYDDFSDNFIGYGTMNTGGDIHFLFNQLEKRTQLLNEQVLTADGKVERSPTLRNLSKEYEFMPRYAKQIGAREIIIPCQYRNYVCFAKIEF</sequence>
<evidence type="ECO:0000313" key="3">
    <source>
        <dbReference type="Proteomes" id="UP000598971"/>
    </source>
</evidence>
<evidence type="ECO:0000256" key="1">
    <source>
        <dbReference type="SAM" id="SignalP"/>
    </source>
</evidence>
<feature type="signal peptide" evidence="1">
    <location>
        <begin position="1"/>
        <end position="21"/>
    </location>
</feature>
<keyword evidence="1" id="KW-0732">Signal</keyword>